<dbReference type="SUPFAM" id="SSF52540">
    <property type="entry name" value="P-loop containing nucleoside triphosphate hydrolases"/>
    <property type="match status" value="1"/>
</dbReference>
<accession>A0AAX1FKA4</accession>
<dbReference type="KEGG" id="coe:CP258_08360"/>
<evidence type="ECO:0000313" key="2">
    <source>
        <dbReference type="Proteomes" id="UP000006465"/>
    </source>
</evidence>
<dbReference type="InterPro" id="IPR027417">
    <property type="entry name" value="P-loop_NTPase"/>
</dbReference>
<protein>
    <submittedName>
        <fullName evidence="1">AAA family ATPase</fullName>
    </submittedName>
</protein>
<dbReference type="Proteomes" id="UP000006465">
    <property type="component" value="Chromosome"/>
</dbReference>
<dbReference type="Pfam" id="PF13481">
    <property type="entry name" value="AAA_25"/>
    <property type="match status" value="1"/>
</dbReference>
<dbReference type="Gene3D" id="3.40.50.300">
    <property type="entry name" value="P-loop containing nucleotide triphosphate hydrolases"/>
    <property type="match status" value="1"/>
</dbReference>
<proteinExistence type="predicted"/>
<organism evidence="1 2">
    <name type="scientific">Corynebacterium pseudotuberculosis 258</name>
    <dbReference type="NCBI Taxonomy" id="1168865"/>
    <lineage>
        <taxon>Bacteria</taxon>
        <taxon>Bacillati</taxon>
        <taxon>Actinomycetota</taxon>
        <taxon>Actinomycetes</taxon>
        <taxon>Mycobacteriales</taxon>
        <taxon>Corynebacteriaceae</taxon>
        <taxon>Corynebacterium</taxon>
    </lineage>
</organism>
<evidence type="ECO:0000313" key="1">
    <source>
        <dbReference type="EMBL" id="QGW56965.1"/>
    </source>
</evidence>
<reference evidence="1 2" key="1">
    <citation type="journal article" date="2013" name="J. Biotechnol.">
        <title>Genome sequence of Corynebacterium pseudotuberculosis biovar equi strain 258 and prediction of antigenic targets to improve biotechnological vaccine production.</title>
        <authorList>
            <person name="Soares S.C."/>
            <person name="Trost E."/>
            <person name="Ramos R.T."/>
            <person name="Carneiro A.R."/>
            <person name="Santos A.R."/>
            <person name="Pinto A.C."/>
            <person name="Barbosa E."/>
            <person name="Aburjaile F."/>
            <person name="Ali A."/>
            <person name="Diniz C.A."/>
            <person name="Hassan S.S."/>
            <person name="Fiaux K."/>
            <person name="Guimaraes L.C."/>
            <person name="Bakhtiar S.M."/>
            <person name="Pereira U."/>
            <person name="Almeida S.S."/>
            <person name="Abreu V.A."/>
            <person name="Rocha F.S."/>
            <person name="Dorella F.A."/>
            <person name="Miyoshi A."/>
            <person name="Silva A."/>
            <person name="Azevedo V."/>
            <person name="Tauch A."/>
        </authorList>
    </citation>
    <scope>NUCLEOTIDE SEQUENCE [LARGE SCALE GENOMIC DNA]</scope>
    <source>
        <strain evidence="1 2">258</strain>
    </source>
</reference>
<sequence>MTIEAYTDQEIQQLVDDHFASLTPRPSAREILERFDGDLNEWVYPGFVCDSYTMFVGKPKQGKSLLAVNLATAVSRGESFLGVSPSKPMPGGSVVILTTEANGLTENVRRLDETGADMDNVFIHRIGADGVPEDVYTACEGGVIDLVIIDNVVGVCRGVDINKPEAVSALTSVAERINLAGVPVVFIHHYGKGGNHPGHSPMGNTGIVGLMRHIVGIEKSKGIVKLRTEGNVGEPANHTIRFNKHGKAVPVEGNRPEAPKIDETMSAMARFAREAPASSKTKAYEYVVERMNCAGLTNARGKAFTSPTVKAKIEGMVKSESSTLRWDTDARRYV</sequence>
<name>A0AAX1FKA4_CORPS</name>
<dbReference type="AlphaFoldDB" id="A0AAX1FKA4"/>
<gene>
    <name evidence="1" type="ORF">CP258_08360</name>
</gene>
<dbReference type="RefSeq" id="WP_032802512.1">
    <property type="nucleotide sequence ID" value="NC_017945.3"/>
</dbReference>
<dbReference type="EMBL" id="CP003540">
    <property type="protein sequence ID" value="QGW56965.1"/>
    <property type="molecule type" value="Genomic_DNA"/>
</dbReference>